<dbReference type="GO" id="GO:0005886">
    <property type="term" value="C:plasma membrane"/>
    <property type="evidence" value="ECO:0007669"/>
    <property type="project" value="UniProtKB-SubCell"/>
</dbReference>
<dbReference type="RefSeq" id="WP_216597391.1">
    <property type="nucleotide sequence ID" value="NZ_CABIWZ010000015.1"/>
</dbReference>
<comment type="subcellular location">
    <subcellularLocation>
        <location evidence="1">Cell membrane</location>
        <topology evidence="1">Multi-pass membrane protein</topology>
    </subcellularLocation>
</comment>
<keyword evidence="1" id="KW-0812">Transmembrane</keyword>
<dbReference type="PANTHER" id="PTHR36178">
    <property type="entry name" value="SLR0625 PROTEIN"/>
    <property type="match status" value="1"/>
</dbReference>
<keyword evidence="1" id="KW-0739">Sodium transport</keyword>
<dbReference type="HAMAP" id="MF_02062">
    <property type="entry name" value="GltS"/>
    <property type="match status" value="1"/>
</dbReference>
<evidence type="ECO:0000313" key="4">
    <source>
        <dbReference type="Proteomes" id="UP000095546"/>
    </source>
</evidence>
<keyword evidence="4" id="KW-1185">Reference proteome</keyword>
<keyword evidence="1" id="KW-0406">Ion transport</keyword>
<feature type="transmembrane region" description="Helical" evidence="1">
    <location>
        <begin position="393"/>
        <end position="419"/>
    </location>
</feature>
<dbReference type="STRING" id="187979.ERS852385_01772"/>
<accession>A0A174B2N0</accession>
<dbReference type="EMBL" id="CYYU01000015">
    <property type="protein sequence ID" value="CUN95142.1"/>
    <property type="molecule type" value="Genomic_DNA"/>
</dbReference>
<dbReference type="InterPro" id="IPR004445">
    <property type="entry name" value="GltS"/>
</dbReference>
<comment type="function">
    <text evidence="1">Catalyzes the sodium-dependent transport of glutamate.</text>
</comment>
<keyword evidence="1" id="KW-0769">Symport</keyword>
<dbReference type="PANTHER" id="PTHR36178:SF1">
    <property type="entry name" value="SODIUM_GLUTAMATE SYMPORTER"/>
    <property type="match status" value="1"/>
</dbReference>
<feature type="transmembrane region" description="Helical" evidence="1">
    <location>
        <begin position="299"/>
        <end position="319"/>
    </location>
</feature>
<feature type="transmembrane region" description="Helical" evidence="1">
    <location>
        <begin position="359"/>
        <end position="381"/>
    </location>
</feature>
<name>A0A174B2N0_9FIRM</name>
<sequence>MDPINVNLNIYQTLAAATAVYYVGVLLRIKVPFLRRYCLPAPVIGGIIFAILNAILYTNGIWTYKQDTIMQNVCMMLFFTSIGYTASISLIRKGGSLVAKMAVLTTLLILCQNGIGIALAHVFDLSPLMGLATGSIPMVGGHGTSGSFGPVLESVGLDNATTIAFAAATFGLVSGSLLGGPMGEFLVRHYGLTSVADEERLDPANTSDELQKLEQAAHGERKAIDEEKRAGQSINNYRFMNALAHLLIAMGLGTVVSQIFVNFGLVFPNYIGSMLVAAIIRNVSDYTHAYKVYQRESEVLGNLGLTIFLSCALMSLKLWQLSDLAIPLMAMLLSQVLFIALFVKFLLFRVMGRNYEAAVMAAGTCGFGLGATPNAIANMSVMVERFGPAPTAFFVIPLIGALIVDFVNSSIVTVLLNLLA</sequence>
<evidence type="ECO:0000313" key="3">
    <source>
        <dbReference type="EMBL" id="CUN95142.1"/>
    </source>
</evidence>
<feature type="transmembrane region" description="Helical" evidence="1">
    <location>
        <begin position="103"/>
        <end position="123"/>
    </location>
</feature>
<keyword evidence="1" id="KW-1003">Cell membrane</keyword>
<dbReference type="GO" id="GO:0015501">
    <property type="term" value="F:glutamate:sodium symporter activity"/>
    <property type="evidence" value="ECO:0007669"/>
    <property type="project" value="UniProtKB-UniRule"/>
</dbReference>
<keyword evidence="1" id="KW-1133">Transmembrane helix</keyword>
<dbReference type="Pfam" id="PF03616">
    <property type="entry name" value="Glt_symporter"/>
    <property type="match status" value="1"/>
</dbReference>
<feature type="transmembrane region" description="Helical" evidence="1">
    <location>
        <begin position="267"/>
        <end position="287"/>
    </location>
</feature>
<feature type="transmembrane region" description="Helical" evidence="1">
    <location>
        <begin position="325"/>
        <end position="347"/>
    </location>
</feature>
<feature type="transmembrane region" description="Helical" evidence="1">
    <location>
        <begin position="160"/>
        <end position="179"/>
    </location>
</feature>
<dbReference type="Proteomes" id="UP000095546">
    <property type="component" value="Unassembled WGS sequence"/>
</dbReference>
<reference evidence="3 4" key="1">
    <citation type="submission" date="2015-09" db="EMBL/GenBank/DDBJ databases">
        <authorList>
            <consortium name="Pathogen Informatics"/>
        </authorList>
    </citation>
    <scope>NUCLEOTIDE SEQUENCE [LARGE SCALE GENOMIC DNA]</scope>
    <source>
        <strain evidence="3 4">2789STDY5608828</strain>
    </source>
</reference>
<organism evidence="3 4">
    <name type="scientific">Mitsuokella jalaludinii</name>
    <dbReference type="NCBI Taxonomy" id="187979"/>
    <lineage>
        <taxon>Bacteria</taxon>
        <taxon>Bacillati</taxon>
        <taxon>Bacillota</taxon>
        <taxon>Negativicutes</taxon>
        <taxon>Selenomonadales</taxon>
        <taxon>Selenomonadaceae</taxon>
        <taxon>Mitsuokella</taxon>
    </lineage>
</organism>
<evidence type="ECO:0000256" key="1">
    <source>
        <dbReference type="HAMAP-Rule" id="MF_02062"/>
    </source>
</evidence>
<dbReference type="GO" id="GO:0015813">
    <property type="term" value="P:L-glutamate transmembrane transport"/>
    <property type="evidence" value="ECO:0007669"/>
    <property type="project" value="UniProtKB-UniRule"/>
</dbReference>
<evidence type="ECO:0000256" key="2">
    <source>
        <dbReference type="NCBIfam" id="TIGR00210"/>
    </source>
</evidence>
<keyword evidence="1" id="KW-0029">Amino-acid transport</keyword>
<gene>
    <name evidence="3" type="primary">gltS_2</name>
    <name evidence="3" type="ORF">ERS852385_01772</name>
</gene>
<feature type="transmembrane region" description="Helical" evidence="1">
    <location>
        <begin position="37"/>
        <end position="57"/>
    </location>
</feature>
<dbReference type="eggNOG" id="COG0786">
    <property type="taxonomic scope" value="Bacteria"/>
</dbReference>
<proteinExistence type="inferred from homology"/>
<feature type="transmembrane region" description="Helical" evidence="1">
    <location>
        <begin position="69"/>
        <end position="91"/>
    </location>
</feature>
<protein>
    <recommendedName>
        <fullName evidence="1 2">Sodium/glutamate symporter</fullName>
    </recommendedName>
</protein>
<comment type="similarity">
    <text evidence="1">Belongs to the glutamate:Na(+) symporter (ESS) (TC 2.A.27) family.</text>
</comment>
<feature type="transmembrane region" description="Helical" evidence="1">
    <location>
        <begin position="6"/>
        <end position="25"/>
    </location>
</feature>
<keyword evidence="1" id="KW-0915">Sodium</keyword>
<keyword evidence="1" id="KW-0472">Membrane</keyword>
<keyword evidence="1" id="KW-0813">Transport</keyword>
<dbReference type="NCBIfam" id="TIGR00210">
    <property type="entry name" value="gltS"/>
    <property type="match status" value="1"/>
</dbReference>
<feature type="transmembrane region" description="Helical" evidence="1">
    <location>
        <begin position="239"/>
        <end position="261"/>
    </location>
</feature>
<dbReference type="AlphaFoldDB" id="A0A174B2N0"/>